<gene>
    <name evidence="1" type="ORF">ACOLOM_LOCUS12156</name>
</gene>
<dbReference type="EMBL" id="CAJVPT010047732">
    <property type="protein sequence ID" value="CAG8740620.1"/>
    <property type="molecule type" value="Genomic_DNA"/>
</dbReference>
<organism evidence="1 2">
    <name type="scientific">Acaulospora colombiana</name>
    <dbReference type="NCBI Taxonomy" id="27376"/>
    <lineage>
        <taxon>Eukaryota</taxon>
        <taxon>Fungi</taxon>
        <taxon>Fungi incertae sedis</taxon>
        <taxon>Mucoromycota</taxon>
        <taxon>Glomeromycotina</taxon>
        <taxon>Glomeromycetes</taxon>
        <taxon>Diversisporales</taxon>
        <taxon>Acaulosporaceae</taxon>
        <taxon>Acaulospora</taxon>
    </lineage>
</organism>
<feature type="non-terminal residue" evidence="1">
    <location>
        <position position="1"/>
    </location>
</feature>
<evidence type="ECO:0000313" key="1">
    <source>
        <dbReference type="EMBL" id="CAG8740620.1"/>
    </source>
</evidence>
<sequence length="145" mass="16084">SLSVLPTHRTPSDSSKKQGNLKGEEATRFITTDSESVNRMQVAPMSANDPSQPLRILSFGPGCYSQLITLHEITSRWSFGLKIESDDVRPADYFDQWVASDSRPRGDTRSNGIHYHASRFEATKLARKACGDIGYWVAFALSECG</sequence>
<feature type="non-terminal residue" evidence="1">
    <location>
        <position position="145"/>
    </location>
</feature>
<protein>
    <submittedName>
        <fullName evidence="1">7085_t:CDS:1</fullName>
    </submittedName>
</protein>
<comment type="caution">
    <text evidence="1">The sequence shown here is derived from an EMBL/GenBank/DDBJ whole genome shotgun (WGS) entry which is preliminary data.</text>
</comment>
<keyword evidence="2" id="KW-1185">Reference proteome</keyword>
<name>A0ACA9Q879_9GLOM</name>
<accession>A0ACA9Q879</accession>
<dbReference type="Proteomes" id="UP000789525">
    <property type="component" value="Unassembled WGS sequence"/>
</dbReference>
<proteinExistence type="predicted"/>
<reference evidence="1" key="1">
    <citation type="submission" date="2021-06" db="EMBL/GenBank/DDBJ databases">
        <authorList>
            <person name="Kallberg Y."/>
            <person name="Tangrot J."/>
            <person name="Rosling A."/>
        </authorList>
    </citation>
    <scope>NUCLEOTIDE SEQUENCE</scope>
    <source>
        <strain evidence="1">CL356</strain>
    </source>
</reference>
<evidence type="ECO:0000313" key="2">
    <source>
        <dbReference type="Proteomes" id="UP000789525"/>
    </source>
</evidence>